<organism evidence="1 2">
    <name type="scientific">Rhabditophanes sp. KR3021</name>
    <dbReference type="NCBI Taxonomy" id="114890"/>
    <lineage>
        <taxon>Eukaryota</taxon>
        <taxon>Metazoa</taxon>
        <taxon>Ecdysozoa</taxon>
        <taxon>Nematoda</taxon>
        <taxon>Chromadorea</taxon>
        <taxon>Rhabditida</taxon>
        <taxon>Tylenchina</taxon>
        <taxon>Panagrolaimomorpha</taxon>
        <taxon>Strongyloidoidea</taxon>
        <taxon>Alloionematidae</taxon>
        <taxon>Rhabditophanes</taxon>
    </lineage>
</organism>
<dbReference type="WBParaSite" id="RSKR_0001164800.1">
    <property type="protein sequence ID" value="RSKR_0001164800.1"/>
    <property type="gene ID" value="RSKR_0001164800"/>
</dbReference>
<sequence>MIYTVSLCVLFVSVFGSEEWTSGQKYRYNWPEPSYSLLGKFRKAATTSDNGLCSEIGRDILIKGGNAVDSSIASLFCLGVTNPQSSGIGGGFIMTIYNRTTQRANVIDARETAPASATKDMFKGDELLSKYGYKAIGVPGELHGYYLAYTKYGSGKVSWKELVMPAVELSRNGIGISEYLGDVLKIKEAHFRTLPSMQGWLNNATNKVWVHGDILKRPELANTLEKIADSKDPVHLFYHGEIADIIIKEIQENGGILTKADLQNYKPVEYDTPLSNDHFHEDLVMVGPPPPASFTVVQLLISIMSNIYKDSPNRNPEYLYNSPEFYHNFIEASKFAYAQRTLLGDVDFVPESKFLSQNLTTKEYSKWILDRVRKFSQNTSYYGGIDQFQKADHGTSHVSTLDSEGNGVSATSTINRWFGAVVQSPTLGIVWNDEMDDFSTIGLVNGFGFAPSETNFIAPGKRPMSSMSPMVIYNKTSGDVKMVVGASGGSKIISAMSKAIVRNLIFGESIKQAIDSPTLHNQFTPDITQYEIPVPSELTKDLEKKYNQKFKITTGFEGIVQCVVAENDGYIYANGDYRRKANQHPEGL</sequence>
<name>A0AC35UHK9_9BILA</name>
<accession>A0AC35UHK9</accession>
<evidence type="ECO:0000313" key="2">
    <source>
        <dbReference type="WBParaSite" id="RSKR_0001164800.1"/>
    </source>
</evidence>
<evidence type="ECO:0000313" key="1">
    <source>
        <dbReference type="Proteomes" id="UP000095286"/>
    </source>
</evidence>
<protein>
    <submittedName>
        <fullName evidence="2">Gamma-glutamyltranspeptidase 1</fullName>
    </submittedName>
</protein>
<proteinExistence type="predicted"/>
<dbReference type="Proteomes" id="UP000095286">
    <property type="component" value="Unplaced"/>
</dbReference>
<reference evidence="2" key="1">
    <citation type="submission" date="2016-11" db="UniProtKB">
        <authorList>
            <consortium name="WormBaseParasite"/>
        </authorList>
    </citation>
    <scope>IDENTIFICATION</scope>
    <source>
        <strain evidence="2">KR3021</strain>
    </source>
</reference>